<accession>A0ABR4PBT8</accession>
<sequence length="310" mass="35350">MPSLLSLPRELQTKIFEYLIPRNQTFEFLLSKTGDDNKLGADRGYGVCGYPAFNTSILSVHPIINEQCNDLLYSKNTFQLTIAEERLEPALIITDQILQRIRRYKFLLILYNYSSHELDAGGLNVYYSSQMRDIVLHIVGVLGGGKPLRSLAFQLLMTPNRIGGQTRRRFEPEIYSILQHVLDPFIKLRSDSLSFGQSRLKQDYKTYLRAKILVDVPSREGADAVSKAIAKYECQSETDFNKFWNYPSEDSSEAGFTYFWNPPPEDILEAAESLSGESVRSGPVYTLAYSTTHKVGDHALNLELWNLRRS</sequence>
<dbReference type="Proteomes" id="UP001629113">
    <property type="component" value="Unassembled WGS sequence"/>
</dbReference>
<keyword evidence="2" id="KW-1185">Reference proteome</keyword>
<dbReference type="EMBL" id="JBFCZG010000006">
    <property type="protein sequence ID" value="KAL3420778.1"/>
    <property type="molecule type" value="Genomic_DNA"/>
</dbReference>
<organism evidence="1 2">
    <name type="scientific">Phlyctema vagabunda</name>
    <dbReference type="NCBI Taxonomy" id="108571"/>
    <lineage>
        <taxon>Eukaryota</taxon>
        <taxon>Fungi</taxon>
        <taxon>Dikarya</taxon>
        <taxon>Ascomycota</taxon>
        <taxon>Pezizomycotina</taxon>
        <taxon>Leotiomycetes</taxon>
        <taxon>Helotiales</taxon>
        <taxon>Dermateaceae</taxon>
        <taxon>Phlyctema</taxon>
    </lineage>
</organism>
<reference evidence="1 2" key="1">
    <citation type="submission" date="2024-06" db="EMBL/GenBank/DDBJ databases">
        <title>Complete genome of Phlyctema vagabunda strain 19-DSS-EL-015.</title>
        <authorList>
            <person name="Fiorenzani C."/>
        </authorList>
    </citation>
    <scope>NUCLEOTIDE SEQUENCE [LARGE SCALE GENOMIC DNA]</scope>
    <source>
        <strain evidence="1 2">19-DSS-EL-015</strain>
    </source>
</reference>
<protein>
    <recommendedName>
        <fullName evidence="3">F-box domain-containing protein</fullName>
    </recommendedName>
</protein>
<gene>
    <name evidence="1" type="ORF">PVAG01_07223</name>
</gene>
<evidence type="ECO:0000313" key="1">
    <source>
        <dbReference type="EMBL" id="KAL3420778.1"/>
    </source>
</evidence>
<name>A0ABR4PBT8_9HELO</name>
<comment type="caution">
    <text evidence="1">The sequence shown here is derived from an EMBL/GenBank/DDBJ whole genome shotgun (WGS) entry which is preliminary data.</text>
</comment>
<proteinExistence type="predicted"/>
<evidence type="ECO:0008006" key="3">
    <source>
        <dbReference type="Google" id="ProtNLM"/>
    </source>
</evidence>
<evidence type="ECO:0000313" key="2">
    <source>
        <dbReference type="Proteomes" id="UP001629113"/>
    </source>
</evidence>